<dbReference type="InParanoid" id="A0A0C3FS98"/>
<reference evidence="1 2" key="1">
    <citation type="submission" date="2014-04" db="EMBL/GenBank/DDBJ databases">
        <authorList>
            <consortium name="DOE Joint Genome Institute"/>
            <person name="Kuo A."/>
            <person name="Tarkka M."/>
            <person name="Buscot F."/>
            <person name="Kohler A."/>
            <person name="Nagy L.G."/>
            <person name="Floudas D."/>
            <person name="Copeland A."/>
            <person name="Barry K.W."/>
            <person name="Cichocki N."/>
            <person name="Veneault-Fourrey C."/>
            <person name="LaButti K."/>
            <person name="Lindquist E.A."/>
            <person name="Lipzen A."/>
            <person name="Lundell T."/>
            <person name="Morin E."/>
            <person name="Murat C."/>
            <person name="Sun H."/>
            <person name="Tunlid A."/>
            <person name="Henrissat B."/>
            <person name="Grigoriev I.V."/>
            <person name="Hibbett D.S."/>
            <person name="Martin F."/>
            <person name="Nordberg H.P."/>
            <person name="Cantor M.N."/>
            <person name="Hua S.X."/>
        </authorList>
    </citation>
    <scope>NUCLEOTIDE SEQUENCE [LARGE SCALE GENOMIC DNA]</scope>
    <source>
        <strain evidence="1 2">F 1598</strain>
    </source>
</reference>
<keyword evidence="2" id="KW-1185">Reference proteome</keyword>
<evidence type="ECO:0000313" key="1">
    <source>
        <dbReference type="EMBL" id="KIM82071.1"/>
    </source>
</evidence>
<organism evidence="1 2">
    <name type="scientific">Piloderma croceum (strain F 1598)</name>
    <dbReference type="NCBI Taxonomy" id="765440"/>
    <lineage>
        <taxon>Eukaryota</taxon>
        <taxon>Fungi</taxon>
        <taxon>Dikarya</taxon>
        <taxon>Basidiomycota</taxon>
        <taxon>Agaricomycotina</taxon>
        <taxon>Agaricomycetes</taxon>
        <taxon>Agaricomycetidae</taxon>
        <taxon>Atheliales</taxon>
        <taxon>Atheliaceae</taxon>
        <taxon>Piloderma</taxon>
    </lineage>
</organism>
<evidence type="ECO:0000313" key="2">
    <source>
        <dbReference type="Proteomes" id="UP000054166"/>
    </source>
</evidence>
<name>A0A0C3FS98_PILCF</name>
<dbReference type="Proteomes" id="UP000054166">
    <property type="component" value="Unassembled WGS sequence"/>
</dbReference>
<accession>A0A0C3FS98</accession>
<sequence length="138" mass="14718">MAAQQPNFIVLSQHLIGASAKLALIPNVPFIAIQPQLNQILNQLGSIQQQLNNIQAGQDLLPMRLRNTAGSVNAPLQYPANVVVPPQAPGTKQELMALTAGNCQIVAQALNLPALPHNANIAQRRQQIMDHLGCGITA</sequence>
<dbReference type="OrthoDB" id="3067647at2759"/>
<dbReference type="EMBL" id="KN832996">
    <property type="protein sequence ID" value="KIM82071.1"/>
    <property type="molecule type" value="Genomic_DNA"/>
</dbReference>
<proteinExistence type="predicted"/>
<protein>
    <submittedName>
        <fullName evidence="1">Uncharacterized protein</fullName>
    </submittedName>
</protein>
<dbReference type="AlphaFoldDB" id="A0A0C3FS98"/>
<reference evidence="2" key="2">
    <citation type="submission" date="2015-01" db="EMBL/GenBank/DDBJ databases">
        <title>Evolutionary Origins and Diversification of the Mycorrhizal Mutualists.</title>
        <authorList>
            <consortium name="DOE Joint Genome Institute"/>
            <consortium name="Mycorrhizal Genomics Consortium"/>
            <person name="Kohler A."/>
            <person name="Kuo A."/>
            <person name="Nagy L.G."/>
            <person name="Floudas D."/>
            <person name="Copeland A."/>
            <person name="Barry K.W."/>
            <person name="Cichocki N."/>
            <person name="Veneault-Fourrey C."/>
            <person name="LaButti K."/>
            <person name="Lindquist E.A."/>
            <person name="Lipzen A."/>
            <person name="Lundell T."/>
            <person name="Morin E."/>
            <person name="Murat C."/>
            <person name="Riley R."/>
            <person name="Ohm R."/>
            <person name="Sun H."/>
            <person name="Tunlid A."/>
            <person name="Henrissat B."/>
            <person name="Grigoriev I.V."/>
            <person name="Hibbett D.S."/>
            <person name="Martin F."/>
        </authorList>
    </citation>
    <scope>NUCLEOTIDE SEQUENCE [LARGE SCALE GENOMIC DNA]</scope>
    <source>
        <strain evidence="2">F 1598</strain>
    </source>
</reference>
<gene>
    <name evidence="1" type="ORF">PILCRDRAFT_8309</name>
</gene>
<dbReference type="HOGENOM" id="CLU_1856039_0_0_1"/>